<dbReference type="PRINTS" id="PR00364">
    <property type="entry name" value="DISEASERSIST"/>
</dbReference>
<proteinExistence type="predicted"/>
<accession>A0A6A5UYT4</accession>
<organism evidence="2 3">
    <name type="scientific">Bimuria novae-zelandiae CBS 107.79</name>
    <dbReference type="NCBI Taxonomy" id="1447943"/>
    <lineage>
        <taxon>Eukaryota</taxon>
        <taxon>Fungi</taxon>
        <taxon>Dikarya</taxon>
        <taxon>Ascomycota</taxon>
        <taxon>Pezizomycotina</taxon>
        <taxon>Dothideomycetes</taxon>
        <taxon>Pleosporomycetidae</taxon>
        <taxon>Pleosporales</taxon>
        <taxon>Massarineae</taxon>
        <taxon>Didymosphaeriaceae</taxon>
        <taxon>Bimuria</taxon>
    </lineage>
</organism>
<dbReference type="GO" id="GO:0043531">
    <property type="term" value="F:ADP binding"/>
    <property type="evidence" value="ECO:0007669"/>
    <property type="project" value="InterPro"/>
</dbReference>
<dbReference type="PANTHER" id="PTHR46082">
    <property type="entry name" value="ATP/GTP-BINDING PROTEIN-RELATED"/>
    <property type="match status" value="1"/>
</dbReference>
<dbReference type="SUPFAM" id="SSF52540">
    <property type="entry name" value="P-loop containing nucleoside triphosphate hydrolases"/>
    <property type="match status" value="1"/>
</dbReference>
<evidence type="ECO:0000313" key="3">
    <source>
        <dbReference type="Proteomes" id="UP000800036"/>
    </source>
</evidence>
<dbReference type="SUPFAM" id="SSF48452">
    <property type="entry name" value="TPR-like"/>
    <property type="match status" value="1"/>
</dbReference>
<feature type="domain" description="NB-ARC" evidence="1">
    <location>
        <begin position="363"/>
        <end position="524"/>
    </location>
</feature>
<dbReference type="InterPro" id="IPR027417">
    <property type="entry name" value="P-loop_NTPase"/>
</dbReference>
<dbReference type="Pfam" id="PF13424">
    <property type="entry name" value="TPR_12"/>
    <property type="match status" value="1"/>
</dbReference>
<reference evidence="2" key="1">
    <citation type="journal article" date="2020" name="Stud. Mycol.">
        <title>101 Dothideomycetes genomes: a test case for predicting lifestyles and emergence of pathogens.</title>
        <authorList>
            <person name="Haridas S."/>
            <person name="Albert R."/>
            <person name="Binder M."/>
            <person name="Bloem J."/>
            <person name="Labutti K."/>
            <person name="Salamov A."/>
            <person name="Andreopoulos B."/>
            <person name="Baker S."/>
            <person name="Barry K."/>
            <person name="Bills G."/>
            <person name="Bluhm B."/>
            <person name="Cannon C."/>
            <person name="Castanera R."/>
            <person name="Culley D."/>
            <person name="Daum C."/>
            <person name="Ezra D."/>
            <person name="Gonzalez J."/>
            <person name="Henrissat B."/>
            <person name="Kuo A."/>
            <person name="Liang C."/>
            <person name="Lipzen A."/>
            <person name="Lutzoni F."/>
            <person name="Magnuson J."/>
            <person name="Mondo S."/>
            <person name="Nolan M."/>
            <person name="Ohm R."/>
            <person name="Pangilinan J."/>
            <person name="Park H.-J."/>
            <person name="Ramirez L."/>
            <person name="Alfaro M."/>
            <person name="Sun H."/>
            <person name="Tritt A."/>
            <person name="Yoshinaga Y."/>
            <person name="Zwiers L.-H."/>
            <person name="Turgeon B."/>
            <person name="Goodwin S."/>
            <person name="Spatafora J."/>
            <person name="Crous P."/>
            <person name="Grigoriev I."/>
        </authorList>
    </citation>
    <scope>NUCLEOTIDE SEQUENCE</scope>
    <source>
        <strain evidence="2">CBS 107.79</strain>
    </source>
</reference>
<gene>
    <name evidence="2" type="ORF">BU23DRAFT_601096</name>
</gene>
<dbReference type="PANTHER" id="PTHR46082:SF6">
    <property type="entry name" value="AAA+ ATPASE DOMAIN-CONTAINING PROTEIN-RELATED"/>
    <property type="match status" value="1"/>
</dbReference>
<sequence length="875" mass="98724">MTEDDIGLKVLREAPAEAEAAQIIEYVQLPRLLAQTYSDPPSIIAVHGLGAHPDDSWCRNVGTRESPRWINWLEEESMLPAVAPNARIMRYGYQSQWFGKEAMQQSASTVAERLLRALKRKRKVPTVSDRRGEQVYWTAMCQQLSVSQALLEAEQYPSEWPGVFPSTTGLVFFGTPFRGAGGMDQMEMLEAARREYDNDQVQPTALEVLQPGNAYLQEVVDSFLKKMRGQTNKTQIACFYELKASDVGRIVGGQSRTASVNECFTTCEANCMHRGLWSARALAVSTYRTRRATEEDFETVAEVVEGMVNESPKLVWVRSQYHGKHKIDFRLQGMPIVGKFVQRNAEMQELERLLISNISTTIRQKVVVLHGLGGIGKTQLAVEFAREHYPRFSSVTWLDGSSEASLKQSFAGMVRRLPRTEMTADGVELLKHSAIDVDVAVRECLHWLSLPTNRYWLLIFDNVDRDFHNADDPQAYDVKAYLPNADHGSILITSRLARLQRHRSGVKVGTVNTEQARAILENNAGREIKDADIILKQLSGLPLALTQAGSYMQETNMSASAYTEHYDSTWERLMQRQGRFPLEEYGDRDVLTTWTISYEQVEKQSREAAWLLKLWGFLDHGELWYELVAAGSRLSKEIDTPRWLFEVAKDELAYAEAVGLLSRYSLADAREGSNSHSMHSVLHRWCGQLVEGEEQRDLGCIAAGIVALNIPFESEAEFWKKKKRLLGHALGVSGWLIRAYFSKEEETGVGMIKEGTYYNLGYILADEDRQKAEKMYQRALQGYEKARGPEHSSTLDTVNNLGNLYAGLGRLDEAEKILYAGLGRLDEAEKMYQRALQGKEKAWGPEHTSTLDTVNNLGNLYAGLGRLDEAEKMTA</sequence>
<dbReference type="Gene3D" id="3.40.50.300">
    <property type="entry name" value="P-loop containing nucleotide triphosphate hydrolases"/>
    <property type="match status" value="1"/>
</dbReference>
<evidence type="ECO:0000313" key="2">
    <source>
        <dbReference type="EMBL" id="KAF1970161.1"/>
    </source>
</evidence>
<dbReference type="AlphaFoldDB" id="A0A6A5UYT4"/>
<dbReference type="Gene3D" id="1.25.40.10">
    <property type="entry name" value="Tetratricopeptide repeat domain"/>
    <property type="match status" value="2"/>
</dbReference>
<name>A0A6A5UYT4_9PLEO</name>
<dbReference type="EMBL" id="ML976703">
    <property type="protein sequence ID" value="KAF1970161.1"/>
    <property type="molecule type" value="Genomic_DNA"/>
</dbReference>
<dbReference type="Pfam" id="PF13374">
    <property type="entry name" value="TPR_10"/>
    <property type="match status" value="1"/>
</dbReference>
<dbReference type="InterPro" id="IPR002182">
    <property type="entry name" value="NB-ARC"/>
</dbReference>
<keyword evidence="3" id="KW-1185">Reference proteome</keyword>
<dbReference type="InterPro" id="IPR053137">
    <property type="entry name" value="NLR-like"/>
</dbReference>
<dbReference type="InterPro" id="IPR011990">
    <property type="entry name" value="TPR-like_helical_dom_sf"/>
</dbReference>
<dbReference type="OrthoDB" id="1658288at2759"/>
<evidence type="ECO:0000259" key="1">
    <source>
        <dbReference type="Pfam" id="PF00931"/>
    </source>
</evidence>
<protein>
    <recommendedName>
        <fullName evidence="1">NB-ARC domain-containing protein</fullName>
    </recommendedName>
</protein>
<dbReference type="Proteomes" id="UP000800036">
    <property type="component" value="Unassembled WGS sequence"/>
</dbReference>
<dbReference type="Pfam" id="PF00931">
    <property type="entry name" value="NB-ARC"/>
    <property type="match status" value="1"/>
</dbReference>